<reference evidence="2" key="1">
    <citation type="journal article" date="2020" name="Stud. Mycol.">
        <title>101 Dothideomycetes genomes: a test case for predicting lifestyles and emergence of pathogens.</title>
        <authorList>
            <person name="Haridas S."/>
            <person name="Albert R."/>
            <person name="Binder M."/>
            <person name="Bloem J."/>
            <person name="Labutti K."/>
            <person name="Salamov A."/>
            <person name="Andreopoulos B."/>
            <person name="Baker S."/>
            <person name="Barry K."/>
            <person name="Bills G."/>
            <person name="Bluhm B."/>
            <person name="Cannon C."/>
            <person name="Castanera R."/>
            <person name="Culley D."/>
            <person name="Daum C."/>
            <person name="Ezra D."/>
            <person name="Gonzalez J."/>
            <person name="Henrissat B."/>
            <person name="Kuo A."/>
            <person name="Liang C."/>
            <person name="Lipzen A."/>
            <person name="Lutzoni F."/>
            <person name="Magnuson J."/>
            <person name="Mondo S."/>
            <person name="Nolan M."/>
            <person name="Ohm R."/>
            <person name="Pangilinan J."/>
            <person name="Park H.-J."/>
            <person name="Ramirez L."/>
            <person name="Alfaro M."/>
            <person name="Sun H."/>
            <person name="Tritt A."/>
            <person name="Yoshinaga Y."/>
            <person name="Zwiers L.-H."/>
            <person name="Turgeon B."/>
            <person name="Goodwin S."/>
            <person name="Spatafora J."/>
            <person name="Crous P."/>
            <person name="Grigoriev I."/>
        </authorList>
    </citation>
    <scope>NUCLEOTIDE SEQUENCE</scope>
    <source>
        <strain evidence="2">CBS 122368</strain>
    </source>
</reference>
<evidence type="ECO:0000313" key="3">
    <source>
        <dbReference type="Proteomes" id="UP000800094"/>
    </source>
</evidence>
<accession>A0A6A6IGF4</accession>
<feature type="compositionally biased region" description="Polar residues" evidence="1">
    <location>
        <begin position="109"/>
        <end position="118"/>
    </location>
</feature>
<evidence type="ECO:0000256" key="1">
    <source>
        <dbReference type="SAM" id="MobiDB-lite"/>
    </source>
</evidence>
<sequence length="320" mass="35533">MTMAYASIYPSSPHRLRTPPPTPSSSPIPKKVQWGLLQSYLETLSPESPLPMLPSWLDSVDKSVILTLLAKKRSELHLLRSEAKRPGLAPPNVSDTFQFPDYDVGTRGSGYTTPSKATQVPPDSASSSRPPSRRARNNSELHNIEEGIGDALAKLNTSGLHSRGHSENGFQLPGQLSPLSPTFGPRRGHVQIGTLERRRASVPANVYMSQNRTPTSPACAKRPPYSASLPAGSHCLVKSSWEAEQRILWEAAWTEIERNLEAYARRFEDGNSDLDERDNDDVWRELVNLRNDKMEVLDILASRADNTSGMRRMSLLDLSR</sequence>
<evidence type="ECO:0000313" key="2">
    <source>
        <dbReference type="EMBL" id="KAF2248613.1"/>
    </source>
</evidence>
<keyword evidence="3" id="KW-1185">Reference proteome</keyword>
<dbReference type="GeneID" id="54580131"/>
<protein>
    <submittedName>
        <fullName evidence="2">Uncharacterized protein</fullName>
    </submittedName>
</protein>
<proteinExistence type="predicted"/>
<name>A0A6A6IGF4_9PLEO</name>
<dbReference type="OrthoDB" id="3764847at2759"/>
<dbReference type="AlphaFoldDB" id="A0A6A6IGF4"/>
<organism evidence="2 3">
    <name type="scientific">Trematosphaeria pertusa</name>
    <dbReference type="NCBI Taxonomy" id="390896"/>
    <lineage>
        <taxon>Eukaryota</taxon>
        <taxon>Fungi</taxon>
        <taxon>Dikarya</taxon>
        <taxon>Ascomycota</taxon>
        <taxon>Pezizomycotina</taxon>
        <taxon>Dothideomycetes</taxon>
        <taxon>Pleosporomycetidae</taxon>
        <taxon>Pleosporales</taxon>
        <taxon>Massarineae</taxon>
        <taxon>Trematosphaeriaceae</taxon>
        <taxon>Trematosphaeria</taxon>
    </lineage>
</organism>
<feature type="region of interest" description="Disordered" evidence="1">
    <location>
        <begin position="85"/>
        <end position="140"/>
    </location>
</feature>
<dbReference type="EMBL" id="ML987195">
    <property type="protein sequence ID" value="KAF2248613.1"/>
    <property type="molecule type" value="Genomic_DNA"/>
</dbReference>
<feature type="region of interest" description="Disordered" evidence="1">
    <location>
        <begin position="1"/>
        <end position="28"/>
    </location>
</feature>
<dbReference type="RefSeq" id="XP_033683617.1">
    <property type="nucleotide sequence ID" value="XM_033826801.1"/>
</dbReference>
<gene>
    <name evidence="2" type="ORF">BU26DRAFT_504791</name>
</gene>
<dbReference type="Proteomes" id="UP000800094">
    <property type="component" value="Unassembled WGS sequence"/>
</dbReference>